<accession>A0A1H5ZUV6</accession>
<sequence>MRISNDYAWLGDVPDAPLMIKEAVRIGKLNTYEIPGPKSNPEIMKLAEIAGVRDIYKNDDTAWCAVAMCAICILTYKTLLFSGFDRLRAKSFLQFGVKAPVPMFGDILVFTRTGGGHVGMYVGEDAVCYHVVGGNQSNQYNVTRVAKNRLTEARRPKYIIQPKSVKRVFLNSNGVVSTNES</sequence>
<evidence type="ECO:0000313" key="2">
    <source>
        <dbReference type="Proteomes" id="UP000236738"/>
    </source>
</evidence>
<dbReference type="AlphaFoldDB" id="A0A1H5ZUV6"/>
<dbReference type="EMBL" id="FNUS01000005">
    <property type="protein sequence ID" value="SEG39764.1"/>
    <property type="molecule type" value="Genomic_DNA"/>
</dbReference>
<protein>
    <submittedName>
        <fullName evidence="1">TIGR02594 family protein</fullName>
    </submittedName>
</protein>
<dbReference type="Proteomes" id="UP000236738">
    <property type="component" value="Unassembled WGS sequence"/>
</dbReference>
<organism evidence="1 2">
    <name type="scientific">Halpernia humi</name>
    <dbReference type="NCBI Taxonomy" id="493375"/>
    <lineage>
        <taxon>Bacteria</taxon>
        <taxon>Pseudomonadati</taxon>
        <taxon>Bacteroidota</taxon>
        <taxon>Flavobacteriia</taxon>
        <taxon>Flavobacteriales</taxon>
        <taxon>Weeksellaceae</taxon>
        <taxon>Chryseobacterium group</taxon>
        <taxon>Halpernia</taxon>
    </lineage>
</organism>
<name>A0A1H5ZUV6_9FLAO</name>
<dbReference type="RefSeq" id="WP_103914079.1">
    <property type="nucleotide sequence ID" value="NZ_FNUS01000005.1"/>
</dbReference>
<reference evidence="2" key="1">
    <citation type="submission" date="2016-10" db="EMBL/GenBank/DDBJ databases">
        <authorList>
            <person name="Varghese N."/>
            <person name="Submissions S."/>
        </authorList>
    </citation>
    <scope>NUCLEOTIDE SEQUENCE [LARGE SCALE GENOMIC DNA]</scope>
    <source>
        <strain evidence="2">DSM 21580</strain>
    </source>
</reference>
<evidence type="ECO:0000313" key="1">
    <source>
        <dbReference type="EMBL" id="SEG39764.1"/>
    </source>
</evidence>
<proteinExistence type="predicted"/>
<dbReference type="OrthoDB" id="9813532at2"/>
<gene>
    <name evidence="1" type="ORF">SAMN05421847_2203</name>
</gene>
<keyword evidence="2" id="KW-1185">Reference proteome</keyword>